<dbReference type="Proteomes" id="UP001272325">
    <property type="component" value="Unassembled WGS sequence"/>
</dbReference>
<feature type="signal peptide" evidence="1">
    <location>
        <begin position="1"/>
        <end position="17"/>
    </location>
</feature>
<name>A0ABU4IHW8_9VIBR</name>
<reference evidence="3 4" key="1">
    <citation type="submission" date="2023-11" db="EMBL/GenBank/DDBJ databases">
        <title>Plant-associative lifestyle of Vibrio porteresiae and its evolutionary dynamics.</title>
        <authorList>
            <person name="Rameshkumar N."/>
            <person name="Kirti K."/>
        </authorList>
    </citation>
    <scope>NUCLEOTIDE SEQUENCE [LARGE SCALE GENOMIC DNA]</scope>
    <source>
        <strain evidence="3 4">MSSRF60</strain>
    </source>
</reference>
<dbReference type="RefSeq" id="WP_318586498.1">
    <property type="nucleotide sequence ID" value="NZ_JAWRCN010000001.1"/>
</dbReference>
<feature type="domain" description="DUF6701" evidence="2">
    <location>
        <begin position="664"/>
        <end position="1194"/>
    </location>
</feature>
<comment type="caution">
    <text evidence="3">The sequence shown here is derived from an EMBL/GenBank/DDBJ whole genome shotgun (WGS) entry which is preliminary data.</text>
</comment>
<evidence type="ECO:0000313" key="4">
    <source>
        <dbReference type="Proteomes" id="UP001272325"/>
    </source>
</evidence>
<evidence type="ECO:0000259" key="2">
    <source>
        <dbReference type="Pfam" id="PF20419"/>
    </source>
</evidence>
<keyword evidence="1" id="KW-0732">Signal</keyword>
<dbReference type="InterPro" id="IPR046524">
    <property type="entry name" value="DUF6701"/>
</dbReference>
<sequence>MNSLLVLFACWSSFAMAFDAATCSALKSNNNFSIKYSISEAKLREVIYVEKGVGNAKASASPIALWTNSQLISSPVIKDKVTEKDKSYNIWLTYDTEDTANKQGILYYYLLQDGSWQLIESTLADLTDLDSVNIDILGSQVSNLECESALTLPPLPEAPTPLGVCDFFPQPVQSWITKDTNYSVYDDYPSSELNLSDVTASISGWSDNYLADSQNIYTHSQDWPWPDGLSWPNLRVGFDKTTDTWISYVNSEASGCQGMGCYPGDDDGYLSQRKAATPEPLNVTFDASTSLEMISPDNYRNLCDGDVCDYDDSGSQIVITIKRDLNNLSVNAHTGKPIVFKFYGGRKVTKLTLGNNSGLYLTESANVYFGQIIVDGGGDTTLSFESGVRLNIVGDGTDAVKVEDADFQMGNPITFSYIGAGSDYVIPTFYGPTASMHLKSKGVLKAFILAKQAYFDVDVSIEGSVTANYLWVNSGIRVSRTTVSKDCWQSEDPEDDYTLVLSPTSDIALVCKELSPTLSVLSDGVVATDFNGTAKVNIDGIVTSVSFINGKATIDLSSGGASKTISINASLDGYSDVNSVSGSYQFVPFKFAVEDQFVIANKQQLATVSTLACSSGEQVDVGFNGQPNVSWQWEEPSNGVGVLTFSPVLEEGISTASSSGLMLEDSGTVTVTLTDDSFDCAELDDCPIDGNGTLKGQFTVYSRPWTFAICSPNNAPMNGNISNASSAGFTSAGNAFALNVRPLRWVSTGNDSDPVSGIEAIETSSYCSSPVTQNFFIAGSELKSTVELTHAVAQPSGGVDGTLSGKLVLSNSESVSNSYLPFSGLAWSEVGVLRVNADTQASYFGMNINQGYRDIGRFYPAWLSLISNNWNYSSNHDEFMYMGQPIAYDFVVEAQNMQGGATTNYSSFSPSLIADVKLLSVNTSDDNSEFGSRVEDYDLHFWDGSSQWSGAQLQVSDAPFQFNKLQTTSSPLITRADGPYEDGFGLRVTANSSGVKVDGVDFKTSEAPNLELNSSGVTLDTGKPFSAQPDIRYGRMVLDDVGGTSTSTIYIPLRTEFWNGSRFIENEQDSGSTFVSLGGYVCQQTVWSGSGSASSASLQGADSAVAVTNGVSNKLSAKPHSNVDASSLREQIRFWLRMSDTSPQLSEMNVSCGTSYTNQPWLQYNWRDRGDEDPSAVVTFGVYRGNDRIIFRGESGLTGQ</sequence>
<evidence type="ECO:0000313" key="3">
    <source>
        <dbReference type="EMBL" id="MDW6018163.1"/>
    </source>
</evidence>
<gene>
    <name evidence="3" type="ORF">SBW85_10400</name>
</gene>
<proteinExistence type="predicted"/>
<accession>A0ABU4IHW8</accession>
<feature type="chain" id="PRO_5047376438" evidence="1">
    <location>
        <begin position="18"/>
        <end position="1200"/>
    </location>
</feature>
<protein>
    <submittedName>
        <fullName evidence="3">DUF6701 domain-containing protein</fullName>
    </submittedName>
</protein>
<dbReference type="EMBL" id="JAWRCN010000001">
    <property type="protein sequence ID" value="MDW6018163.1"/>
    <property type="molecule type" value="Genomic_DNA"/>
</dbReference>
<evidence type="ECO:0000256" key="1">
    <source>
        <dbReference type="SAM" id="SignalP"/>
    </source>
</evidence>
<organism evidence="3 4">
    <name type="scientific">Vibrio plantisponsor</name>
    <dbReference type="NCBI Taxonomy" id="664643"/>
    <lineage>
        <taxon>Bacteria</taxon>
        <taxon>Pseudomonadati</taxon>
        <taxon>Pseudomonadota</taxon>
        <taxon>Gammaproteobacteria</taxon>
        <taxon>Vibrionales</taxon>
        <taxon>Vibrionaceae</taxon>
        <taxon>Vibrio</taxon>
    </lineage>
</organism>
<keyword evidence="4" id="KW-1185">Reference proteome</keyword>
<dbReference type="Pfam" id="PF20419">
    <property type="entry name" value="DUF6701"/>
    <property type="match status" value="1"/>
</dbReference>